<evidence type="ECO:0000256" key="8">
    <source>
        <dbReference type="PIRSR" id="PIRSR500134-1"/>
    </source>
</evidence>
<evidence type="ECO:0000256" key="7">
    <source>
        <dbReference type="PIRNR" id="PIRNR000124"/>
    </source>
</evidence>
<evidence type="ECO:0000313" key="12">
    <source>
        <dbReference type="EMBL" id="RCW43490.1"/>
    </source>
</evidence>
<dbReference type="UniPathway" id="UPA00038">
    <property type="reaction ID" value="UER00491"/>
</dbReference>
<feature type="binding site" evidence="10">
    <location>
        <position position="164"/>
    </location>
    <ligand>
        <name>NAD(+)</name>
        <dbReference type="ChEBI" id="CHEBI:57540"/>
    </ligand>
</feature>
<dbReference type="SUPFAM" id="SSF51735">
    <property type="entry name" value="NAD(P)-binding Rossmann-fold domains"/>
    <property type="match status" value="1"/>
</dbReference>
<dbReference type="InterPro" id="IPR036291">
    <property type="entry name" value="NAD(P)-bd_dom_sf"/>
</dbReference>
<feature type="active site" description="Nucleophile" evidence="8">
    <location>
        <position position="276"/>
    </location>
</feature>
<evidence type="ECO:0000256" key="5">
    <source>
        <dbReference type="ARBA" id="ARBA00023027"/>
    </source>
</evidence>
<dbReference type="Gene3D" id="3.40.50.720">
    <property type="entry name" value="NAD(P)-binding Rossmann-like Domain"/>
    <property type="match status" value="2"/>
</dbReference>
<feature type="binding site" evidence="10">
    <location>
        <position position="91"/>
    </location>
    <ligand>
        <name>NAD(+)</name>
        <dbReference type="ChEBI" id="CHEBI:57540"/>
    </ligand>
</feature>
<feature type="binding site" evidence="9">
    <location>
        <position position="335"/>
    </location>
    <ligand>
        <name>substrate</name>
    </ligand>
</feature>
<dbReference type="SMART" id="SM00984">
    <property type="entry name" value="UDPG_MGDP_dh_C"/>
    <property type="match status" value="1"/>
</dbReference>
<evidence type="ECO:0000313" key="13">
    <source>
        <dbReference type="Proteomes" id="UP000252415"/>
    </source>
</evidence>
<dbReference type="InterPro" id="IPR028357">
    <property type="entry name" value="UDPglc_DH_bac"/>
</dbReference>
<dbReference type="PIRSF" id="PIRSF500134">
    <property type="entry name" value="UDPglc_DH_bac"/>
    <property type="match status" value="1"/>
</dbReference>
<dbReference type="PANTHER" id="PTHR43750">
    <property type="entry name" value="UDP-GLUCOSE 6-DEHYDROGENASE TUAD"/>
    <property type="match status" value="1"/>
</dbReference>
<dbReference type="InterPro" id="IPR008927">
    <property type="entry name" value="6-PGluconate_DH-like_C_sf"/>
</dbReference>
<evidence type="ECO:0000256" key="10">
    <source>
        <dbReference type="PIRSR" id="PIRSR500134-3"/>
    </source>
</evidence>
<feature type="binding site" evidence="10">
    <location>
        <position position="128"/>
    </location>
    <ligand>
        <name>NAD(+)</name>
        <dbReference type="ChEBI" id="CHEBI:57540"/>
    </ligand>
</feature>
<evidence type="ECO:0000256" key="9">
    <source>
        <dbReference type="PIRSR" id="PIRSR500134-2"/>
    </source>
</evidence>
<dbReference type="OrthoDB" id="9803238at2"/>
<dbReference type="InterPro" id="IPR001732">
    <property type="entry name" value="UDP-Glc/GDP-Man_DH_N"/>
</dbReference>
<dbReference type="InterPro" id="IPR014027">
    <property type="entry name" value="UDP-Glc/GDP-Man_DH_C"/>
</dbReference>
<evidence type="ECO:0000259" key="11">
    <source>
        <dbReference type="SMART" id="SM00984"/>
    </source>
</evidence>
<feature type="binding site" evidence="9">
    <location>
        <begin position="265"/>
        <end position="269"/>
    </location>
    <ligand>
        <name>substrate</name>
    </ligand>
</feature>
<dbReference type="InterPro" id="IPR036220">
    <property type="entry name" value="UDP-Glc/GDP-Man_DH_C_sf"/>
</dbReference>
<evidence type="ECO:0000256" key="4">
    <source>
        <dbReference type="ARBA" id="ARBA00023002"/>
    </source>
</evidence>
<keyword evidence="4 7" id="KW-0560">Oxidoreductase</keyword>
<dbReference type="Proteomes" id="UP000252415">
    <property type="component" value="Unassembled WGS sequence"/>
</dbReference>
<comment type="similarity">
    <text evidence="2 7">Belongs to the UDP-glucose/GDP-mannose dehydrogenase family.</text>
</comment>
<feature type="binding site" evidence="10">
    <location>
        <position position="342"/>
    </location>
    <ligand>
        <name>NAD(+)</name>
        <dbReference type="ChEBI" id="CHEBI:57540"/>
    </ligand>
</feature>
<feature type="domain" description="UDP-glucose/GDP-mannose dehydrogenase C-terminal" evidence="11">
    <location>
        <begin position="328"/>
        <end position="420"/>
    </location>
</feature>
<dbReference type="Pfam" id="PF03721">
    <property type="entry name" value="UDPG_MGDP_dh_N"/>
    <property type="match status" value="1"/>
</dbReference>
<dbReference type="EC" id="1.1.1.22" evidence="3 7"/>
<evidence type="ECO:0000256" key="2">
    <source>
        <dbReference type="ARBA" id="ARBA00006601"/>
    </source>
</evidence>
<gene>
    <name evidence="12" type="ORF">DFP97_113163</name>
</gene>
<reference evidence="12 13" key="1">
    <citation type="submission" date="2018-07" db="EMBL/GenBank/DDBJ databases">
        <title>Genomic Encyclopedia of Type Strains, Phase III (KMG-III): the genomes of soil and plant-associated and newly described type strains.</title>
        <authorList>
            <person name="Whitman W."/>
        </authorList>
    </citation>
    <scope>NUCLEOTIDE SEQUENCE [LARGE SCALE GENOMIC DNA]</scope>
    <source>
        <strain evidence="12 13">CECT 7506</strain>
    </source>
</reference>
<dbReference type="SUPFAM" id="SSF52413">
    <property type="entry name" value="UDP-glucose/GDP-mannose dehydrogenase C-terminal domain"/>
    <property type="match status" value="1"/>
</dbReference>
<dbReference type="GO" id="GO:0003979">
    <property type="term" value="F:UDP-glucose 6-dehydrogenase activity"/>
    <property type="evidence" value="ECO:0007669"/>
    <property type="project" value="UniProtKB-EC"/>
</dbReference>
<dbReference type="SUPFAM" id="SSF48179">
    <property type="entry name" value="6-phosphogluconate dehydrogenase C-terminal domain-like"/>
    <property type="match status" value="1"/>
</dbReference>
<feature type="binding site" evidence="9">
    <location>
        <position position="273"/>
    </location>
    <ligand>
        <name>substrate</name>
    </ligand>
</feature>
<organism evidence="12 13">
    <name type="scientific">Paenibacillus prosopidis</name>
    <dbReference type="NCBI Taxonomy" id="630520"/>
    <lineage>
        <taxon>Bacteria</taxon>
        <taxon>Bacillati</taxon>
        <taxon>Bacillota</taxon>
        <taxon>Bacilli</taxon>
        <taxon>Bacillales</taxon>
        <taxon>Paenibacillaceae</taxon>
        <taxon>Paenibacillus</taxon>
    </lineage>
</organism>
<evidence type="ECO:0000256" key="3">
    <source>
        <dbReference type="ARBA" id="ARBA00012954"/>
    </source>
</evidence>
<comment type="caution">
    <text evidence="12">The sequence shown here is derived from an EMBL/GenBank/DDBJ whole genome shotgun (WGS) entry which is preliminary data.</text>
</comment>
<comment type="pathway">
    <text evidence="1">Nucleotide-sugar biosynthesis; UDP-alpha-D-glucuronate biosynthesis; UDP-alpha-D-glucuronate from UDP-alpha-D-glucose: step 1/1.</text>
</comment>
<dbReference type="GO" id="GO:0051287">
    <property type="term" value="F:NAD binding"/>
    <property type="evidence" value="ECO:0007669"/>
    <property type="project" value="InterPro"/>
</dbReference>
<feature type="binding site" evidence="9">
    <location>
        <position position="213"/>
    </location>
    <ligand>
        <name>substrate</name>
    </ligand>
</feature>
<comment type="catalytic activity">
    <reaction evidence="6 7">
        <text>UDP-alpha-D-glucose + 2 NAD(+) + H2O = UDP-alpha-D-glucuronate + 2 NADH + 3 H(+)</text>
        <dbReference type="Rhea" id="RHEA:23596"/>
        <dbReference type="ChEBI" id="CHEBI:15377"/>
        <dbReference type="ChEBI" id="CHEBI:15378"/>
        <dbReference type="ChEBI" id="CHEBI:57540"/>
        <dbReference type="ChEBI" id="CHEBI:57945"/>
        <dbReference type="ChEBI" id="CHEBI:58052"/>
        <dbReference type="ChEBI" id="CHEBI:58885"/>
        <dbReference type="EC" id="1.1.1.22"/>
    </reaction>
</comment>
<dbReference type="Pfam" id="PF00984">
    <property type="entry name" value="UDPG_MGDP_dh"/>
    <property type="match status" value="1"/>
</dbReference>
<keyword evidence="13" id="KW-1185">Reference proteome</keyword>
<dbReference type="PIRSF" id="PIRSF000124">
    <property type="entry name" value="UDPglc_GDPman_dh"/>
    <property type="match status" value="1"/>
</dbReference>
<dbReference type="GO" id="GO:0000271">
    <property type="term" value="P:polysaccharide biosynthetic process"/>
    <property type="evidence" value="ECO:0007669"/>
    <property type="project" value="InterPro"/>
</dbReference>
<keyword evidence="5 7" id="KW-0520">NAD</keyword>
<name>A0A368VPN4_9BACL</name>
<proteinExistence type="inferred from homology"/>
<evidence type="ECO:0000256" key="6">
    <source>
        <dbReference type="ARBA" id="ARBA00047473"/>
    </source>
</evidence>
<dbReference type="NCBIfam" id="TIGR03026">
    <property type="entry name" value="NDP-sugDHase"/>
    <property type="match status" value="1"/>
</dbReference>
<dbReference type="EMBL" id="QPJD01000013">
    <property type="protein sequence ID" value="RCW43490.1"/>
    <property type="molecule type" value="Genomic_DNA"/>
</dbReference>
<dbReference type="AlphaFoldDB" id="A0A368VPN4"/>
<dbReference type="GO" id="GO:0006065">
    <property type="term" value="P:UDP-glucuronate biosynthetic process"/>
    <property type="evidence" value="ECO:0007669"/>
    <property type="project" value="UniProtKB-UniPathway"/>
</dbReference>
<feature type="binding site" evidence="9">
    <location>
        <begin position="161"/>
        <end position="164"/>
    </location>
    <ligand>
        <name>substrate</name>
    </ligand>
</feature>
<sequence length="448" mass="49847">MSMQQHKSIAVIGLGFVGLTTALGFAEKGHRVFGYDQDALKRASYQSGCVPFYEPGVEEALRRQLDKRFLLCNSIALAVQQAELIFLCVGTPVDEVGEMDLSSLIGALTEVLRCVSKDRFYGIAVKSTIPPGTMREHLIPLLLTEGFELGTQVGLAYNPEFLREGSAWNDFLFPDRIVTGSADDRTGRLLEEAYSLFQAPYHRVSPTSAEFVKLASNTLLATMISFANEQAMLAEKIGDIHIPTIFNLLHTDRRWSGQPAEMSKYIYPGCGFGGYCLPKDTFAFQRTAEKYGHRPKLLNAVLDINRDVMESCIERIVAKLGNLDQQVGILGLSFKPGSDDVRGTPSARMIELLLERGCRKIAAYDPMAMSAFSKHYTFPVTMMASVEELERSSDVVVIATAWEEFRTKQHVFDLNCVIDARYLLEDRGDNCNAQPILTNKSTPDVRLI</sequence>
<feature type="binding site" evidence="10">
    <location>
        <position position="41"/>
    </location>
    <ligand>
        <name>NAD(+)</name>
        <dbReference type="ChEBI" id="CHEBI:57540"/>
    </ligand>
</feature>
<feature type="binding site" evidence="10">
    <location>
        <position position="36"/>
    </location>
    <ligand>
        <name>NAD(+)</name>
        <dbReference type="ChEBI" id="CHEBI:57540"/>
    </ligand>
</feature>
<dbReference type="PANTHER" id="PTHR43750:SF3">
    <property type="entry name" value="UDP-GLUCOSE 6-DEHYDROGENASE TUAD"/>
    <property type="match status" value="1"/>
</dbReference>
<evidence type="ECO:0000256" key="1">
    <source>
        <dbReference type="ARBA" id="ARBA00004701"/>
    </source>
</evidence>
<protein>
    <recommendedName>
        <fullName evidence="3 7">UDP-glucose 6-dehydrogenase</fullName>
        <ecNumber evidence="3 7">1.1.1.22</ecNumber>
    </recommendedName>
</protein>
<dbReference type="InterPro" id="IPR014026">
    <property type="entry name" value="UDP-Glc/GDP-Man_DH_dimer"/>
</dbReference>
<accession>A0A368VPN4</accession>
<dbReference type="Pfam" id="PF03720">
    <property type="entry name" value="UDPG_MGDP_dh_C"/>
    <property type="match status" value="1"/>
</dbReference>
<dbReference type="InterPro" id="IPR017476">
    <property type="entry name" value="UDP-Glc/GDP-Man"/>
</dbReference>
<feature type="binding site" evidence="10">
    <location>
        <position position="279"/>
    </location>
    <ligand>
        <name>NAD(+)</name>
        <dbReference type="ChEBI" id="CHEBI:57540"/>
    </ligand>
</feature>